<name>A0A0D1XVV0_ANEMI</name>
<evidence type="ECO:0000313" key="8">
    <source>
        <dbReference type="EMBL" id="KON84323.1"/>
    </source>
</evidence>
<accession>A0A0D1XVV0</accession>
<comment type="cofactor">
    <cofactor evidence="6">
        <name>FMN</name>
        <dbReference type="ChEBI" id="CHEBI:58210"/>
    </cofactor>
    <text evidence="6">Binds 1 FMN per subunit.</text>
</comment>
<dbReference type="GeneID" id="42309516"/>
<dbReference type="GO" id="GO:0010181">
    <property type="term" value="F:FMN binding"/>
    <property type="evidence" value="ECO:0007669"/>
    <property type="project" value="UniProtKB-UniRule"/>
</dbReference>
<dbReference type="PANTHER" id="PTHR43741">
    <property type="entry name" value="FMN-DEPENDENT NADH-AZOREDUCTASE 1"/>
    <property type="match status" value="1"/>
</dbReference>
<reference evidence="9 11" key="2">
    <citation type="submission" date="2016-10" db="EMBL/GenBank/DDBJ databases">
        <authorList>
            <person name="de Groot N.N."/>
        </authorList>
    </citation>
    <scope>NUCLEOTIDE SEQUENCE [LARGE SCALE GENOMIC DNA]</scope>
    <source>
        <strain evidence="9 11">DSM 2895</strain>
    </source>
</reference>
<evidence type="ECO:0000256" key="1">
    <source>
        <dbReference type="ARBA" id="ARBA00022630"/>
    </source>
</evidence>
<evidence type="ECO:0000313" key="10">
    <source>
        <dbReference type="Proteomes" id="UP000037269"/>
    </source>
</evidence>
<feature type="binding site" evidence="6">
    <location>
        <begin position="99"/>
        <end position="102"/>
    </location>
    <ligand>
        <name>FMN</name>
        <dbReference type="ChEBI" id="CHEBI:58210"/>
    </ligand>
</feature>
<reference evidence="8 10" key="1">
    <citation type="submission" date="2015-07" db="EMBL/GenBank/DDBJ databases">
        <title>Fjat-14205 dsm 2895.</title>
        <authorList>
            <person name="Liu B."/>
            <person name="Wang J."/>
            <person name="Zhu Y."/>
            <person name="Liu G."/>
            <person name="Chen Q."/>
            <person name="Chen Z."/>
            <person name="Lan J."/>
            <person name="Che J."/>
            <person name="Ge C."/>
            <person name="Shi H."/>
            <person name="Pan Z."/>
            <person name="Liu X."/>
        </authorList>
    </citation>
    <scope>NUCLEOTIDE SEQUENCE [LARGE SCALE GENOMIC DNA]</scope>
    <source>
        <strain evidence="8 10">DSM 2895</strain>
    </source>
</reference>
<dbReference type="InterPro" id="IPR023048">
    <property type="entry name" value="NADH:quinone_OxRdtase_FMN_depd"/>
</dbReference>
<dbReference type="NCBIfam" id="NF010075">
    <property type="entry name" value="PRK13556.1"/>
    <property type="match status" value="1"/>
</dbReference>
<dbReference type="HAMAP" id="MF_01216">
    <property type="entry name" value="Azoreductase_type1"/>
    <property type="match status" value="1"/>
</dbReference>
<keyword evidence="2 6" id="KW-0288">FMN</keyword>
<dbReference type="GO" id="GO:0016655">
    <property type="term" value="F:oxidoreductase activity, acting on NAD(P)H, quinone or similar compound as acceptor"/>
    <property type="evidence" value="ECO:0007669"/>
    <property type="project" value="InterPro"/>
</dbReference>
<dbReference type="Proteomes" id="UP000037269">
    <property type="component" value="Unassembled WGS sequence"/>
</dbReference>
<keyword evidence="1 6" id="KW-0285">Flavoprotein</keyword>
<keyword evidence="3 6" id="KW-0560">Oxidoreductase</keyword>
<evidence type="ECO:0000256" key="5">
    <source>
        <dbReference type="ARBA" id="ARBA00048542"/>
    </source>
</evidence>
<dbReference type="InterPro" id="IPR029039">
    <property type="entry name" value="Flavoprotein-like_sf"/>
</dbReference>
<dbReference type="InterPro" id="IPR003680">
    <property type="entry name" value="Flavodoxin_fold"/>
</dbReference>
<evidence type="ECO:0000256" key="6">
    <source>
        <dbReference type="HAMAP-Rule" id="MF_01216"/>
    </source>
</evidence>
<dbReference type="EC" id="1.7.1.17" evidence="6"/>
<feature type="binding site" evidence="6">
    <location>
        <begin position="17"/>
        <end position="19"/>
    </location>
    <ligand>
        <name>FMN</name>
        <dbReference type="ChEBI" id="CHEBI:58210"/>
    </ligand>
</feature>
<proteinExistence type="inferred from homology"/>
<feature type="domain" description="Flavodoxin-like fold" evidence="7">
    <location>
        <begin position="3"/>
        <end position="203"/>
    </location>
</feature>
<organism evidence="8 10">
    <name type="scientific">Aneurinibacillus migulanus</name>
    <name type="common">Bacillus migulanus</name>
    <dbReference type="NCBI Taxonomy" id="47500"/>
    <lineage>
        <taxon>Bacteria</taxon>
        <taxon>Bacillati</taxon>
        <taxon>Bacillota</taxon>
        <taxon>Bacilli</taxon>
        <taxon>Bacillales</taxon>
        <taxon>Paenibacillaceae</taxon>
        <taxon>Aneurinibacillus group</taxon>
        <taxon>Aneurinibacillus</taxon>
    </lineage>
</organism>
<dbReference type="Gene3D" id="3.40.50.360">
    <property type="match status" value="1"/>
</dbReference>
<comment type="function">
    <text evidence="6">Also exhibits azoreductase activity. Catalyzes the reductive cleavage of the azo bond in aromatic azo compounds to the corresponding amines.</text>
</comment>
<evidence type="ECO:0000259" key="7">
    <source>
        <dbReference type="Pfam" id="PF02525"/>
    </source>
</evidence>
<protein>
    <recommendedName>
        <fullName evidence="6">FMN dependent NADH:quinone oxidoreductase</fullName>
        <ecNumber evidence="6">1.6.5.-</ecNumber>
    </recommendedName>
    <alternativeName>
        <fullName evidence="6">Azo-dye reductase</fullName>
    </alternativeName>
    <alternativeName>
        <fullName evidence="6">FMN-dependent NADH-azo compound oxidoreductase</fullName>
    </alternativeName>
    <alternativeName>
        <fullName evidence="6">FMN-dependent NADH-azoreductase</fullName>
        <ecNumber evidence="6">1.7.1.17</ecNumber>
    </alternativeName>
</protein>
<dbReference type="EMBL" id="LGUG01000013">
    <property type="protein sequence ID" value="KON84323.1"/>
    <property type="molecule type" value="Genomic_DNA"/>
</dbReference>
<dbReference type="RefSeq" id="WP_043065799.1">
    <property type="nucleotide sequence ID" value="NZ_BJOA01000104.1"/>
</dbReference>
<comment type="subunit">
    <text evidence="6">Homodimer.</text>
</comment>
<comment type="catalytic activity">
    <reaction evidence="5">
        <text>N,N-dimethyl-1,4-phenylenediamine + anthranilate + 2 NAD(+) = 2-(4-dimethylaminophenyl)diazenylbenzoate + 2 NADH + 2 H(+)</text>
        <dbReference type="Rhea" id="RHEA:55872"/>
        <dbReference type="ChEBI" id="CHEBI:15378"/>
        <dbReference type="ChEBI" id="CHEBI:15783"/>
        <dbReference type="ChEBI" id="CHEBI:16567"/>
        <dbReference type="ChEBI" id="CHEBI:57540"/>
        <dbReference type="ChEBI" id="CHEBI:57945"/>
        <dbReference type="ChEBI" id="CHEBI:71579"/>
        <dbReference type="EC" id="1.7.1.17"/>
    </reaction>
    <physiologicalReaction direction="right-to-left" evidence="5">
        <dbReference type="Rhea" id="RHEA:55874"/>
    </physiologicalReaction>
</comment>
<keyword evidence="4 6" id="KW-0520">NAD</keyword>
<evidence type="ECO:0000256" key="3">
    <source>
        <dbReference type="ARBA" id="ARBA00023002"/>
    </source>
</evidence>
<dbReference type="Proteomes" id="UP000182836">
    <property type="component" value="Unassembled WGS sequence"/>
</dbReference>
<dbReference type="PATRIC" id="fig|47500.8.peg.6574"/>
<gene>
    <name evidence="6" type="primary">azoR</name>
    <name evidence="8" type="ORF">AF333_30810</name>
    <name evidence="9" type="ORF">SAMN04487909_108181</name>
</gene>
<sequence>MAKVLYVTVNPKPVELSFSLRLGESFLKEYKQHSPNDTIEHLDLYKEDIPLIDALVLGAWGKVAQNENLNEEESRVLGRMTELLDQFISADKIVFVTPMWNLSYPPMLKAYIDNIVIAGKTFKYTEQGPMGLLSGKRVMHIQGRGGVYSEGPATAFEFTDKYLRSIMAFIGINDYEHIFVEGIAAAPDKAEEIFAAAEERAQKAAVDFARDYQRA</sequence>
<evidence type="ECO:0000313" key="11">
    <source>
        <dbReference type="Proteomes" id="UP000182836"/>
    </source>
</evidence>
<comment type="catalytic activity">
    <reaction evidence="6">
        <text>2 a quinone + NADH + H(+) = 2 a 1,4-benzosemiquinone + NAD(+)</text>
        <dbReference type="Rhea" id="RHEA:65952"/>
        <dbReference type="ChEBI" id="CHEBI:15378"/>
        <dbReference type="ChEBI" id="CHEBI:57540"/>
        <dbReference type="ChEBI" id="CHEBI:57945"/>
        <dbReference type="ChEBI" id="CHEBI:132124"/>
        <dbReference type="ChEBI" id="CHEBI:134225"/>
    </reaction>
</comment>
<dbReference type="EC" id="1.6.5.-" evidence="6"/>
<evidence type="ECO:0000313" key="9">
    <source>
        <dbReference type="EMBL" id="SDI85598.1"/>
    </source>
</evidence>
<dbReference type="OrthoDB" id="9805013at2"/>
<dbReference type="GO" id="GO:0016652">
    <property type="term" value="F:oxidoreductase activity, acting on NAD(P)H as acceptor"/>
    <property type="evidence" value="ECO:0007669"/>
    <property type="project" value="UniProtKB-UniRule"/>
</dbReference>
<comment type="caution">
    <text evidence="6">Lacks conserved residue(s) required for the propagation of feature annotation.</text>
</comment>
<dbReference type="SUPFAM" id="SSF52218">
    <property type="entry name" value="Flavoproteins"/>
    <property type="match status" value="1"/>
</dbReference>
<comment type="function">
    <text evidence="6">Quinone reductase that provides resistance to thiol-specific stress caused by electrophilic quinones.</text>
</comment>
<evidence type="ECO:0000256" key="4">
    <source>
        <dbReference type="ARBA" id="ARBA00023027"/>
    </source>
</evidence>
<dbReference type="AlphaFoldDB" id="A0A0D1XVV0"/>
<keyword evidence="10" id="KW-1185">Reference proteome</keyword>
<dbReference type="PANTHER" id="PTHR43741:SF7">
    <property type="entry name" value="FMN-DEPENDENT NADH:QUINONE OXIDOREDUCTASE"/>
    <property type="match status" value="1"/>
</dbReference>
<dbReference type="EMBL" id="FNED01000008">
    <property type="protein sequence ID" value="SDI85598.1"/>
    <property type="molecule type" value="Genomic_DNA"/>
</dbReference>
<dbReference type="InterPro" id="IPR050104">
    <property type="entry name" value="FMN-dep_NADH:Q_OxRdtase_AzoR1"/>
</dbReference>
<dbReference type="GO" id="GO:0009055">
    <property type="term" value="F:electron transfer activity"/>
    <property type="evidence" value="ECO:0007669"/>
    <property type="project" value="UniProtKB-UniRule"/>
</dbReference>
<comment type="similarity">
    <text evidence="6">Belongs to the azoreductase type 1 family.</text>
</comment>
<evidence type="ECO:0000256" key="2">
    <source>
        <dbReference type="ARBA" id="ARBA00022643"/>
    </source>
</evidence>
<dbReference type="Pfam" id="PF02525">
    <property type="entry name" value="Flavodoxin_2"/>
    <property type="match status" value="1"/>
</dbReference>